<dbReference type="GO" id="GO:0016579">
    <property type="term" value="P:protein deubiquitination"/>
    <property type="evidence" value="ECO:0007669"/>
    <property type="project" value="InterPro"/>
</dbReference>
<evidence type="ECO:0000256" key="4">
    <source>
        <dbReference type="ARBA" id="ARBA00022670"/>
    </source>
</evidence>
<dbReference type="CDD" id="cd02659">
    <property type="entry name" value="peptidase_C19C"/>
    <property type="match status" value="1"/>
</dbReference>
<reference evidence="13 14" key="1">
    <citation type="journal article" date="2017" name="Curr. Biol.">
        <title>Genome architecture and evolution of a unichromosomal asexual nematode.</title>
        <authorList>
            <person name="Fradin H."/>
            <person name="Zegar C."/>
            <person name="Gutwein M."/>
            <person name="Lucas J."/>
            <person name="Kovtun M."/>
            <person name="Corcoran D."/>
            <person name="Baugh L.R."/>
            <person name="Kiontke K."/>
            <person name="Gunsalus K."/>
            <person name="Fitch D.H."/>
            <person name="Piano F."/>
        </authorList>
    </citation>
    <scope>NUCLEOTIDE SEQUENCE [LARGE SCALE GENOMIC DNA]</scope>
    <source>
        <strain evidence="13">PF1309</strain>
    </source>
</reference>
<evidence type="ECO:0000313" key="13">
    <source>
        <dbReference type="EMBL" id="PAV82586.1"/>
    </source>
</evidence>
<dbReference type="InterPro" id="IPR050164">
    <property type="entry name" value="Peptidase_C19"/>
</dbReference>
<dbReference type="PANTHER" id="PTHR24006:SF702">
    <property type="entry name" value="UBIQUITIN CARBOXYL-TERMINAL HYDROLASE 47"/>
    <property type="match status" value="1"/>
</dbReference>
<dbReference type="EMBL" id="LIAE01007040">
    <property type="protein sequence ID" value="PAV82586.1"/>
    <property type="molecule type" value="Genomic_DNA"/>
</dbReference>
<dbReference type="InterPro" id="IPR038765">
    <property type="entry name" value="Papain-like_cys_pep_sf"/>
</dbReference>
<dbReference type="Proteomes" id="UP000218231">
    <property type="component" value="Unassembled WGS sequence"/>
</dbReference>
<dbReference type="InterPro" id="IPR001394">
    <property type="entry name" value="Peptidase_C19_UCH"/>
</dbReference>
<comment type="catalytic activity">
    <reaction evidence="1">
        <text>Thiol-dependent hydrolysis of ester, thioester, amide, peptide and isopeptide bonds formed by the C-terminal Gly of ubiquitin (a 76-residue protein attached to proteins as an intracellular targeting signal).</text>
        <dbReference type="EC" id="3.4.19.12"/>
    </reaction>
</comment>
<evidence type="ECO:0000256" key="8">
    <source>
        <dbReference type="ARBA" id="ARBA00026136"/>
    </source>
</evidence>
<comment type="caution">
    <text evidence="13">The sequence shown here is derived from an EMBL/GenBank/DDBJ whole genome shotgun (WGS) entry which is preliminary data.</text>
</comment>
<dbReference type="InterPro" id="IPR018200">
    <property type="entry name" value="USP_CS"/>
</dbReference>
<dbReference type="GO" id="GO:0005829">
    <property type="term" value="C:cytosol"/>
    <property type="evidence" value="ECO:0007669"/>
    <property type="project" value="TreeGrafter"/>
</dbReference>
<evidence type="ECO:0000259" key="12">
    <source>
        <dbReference type="PROSITE" id="PS50235"/>
    </source>
</evidence>
<dbReference type="PANTHER" id="PTHR24006">
    <property type="entry name" value="UBIQUITIN CARBOXYL-TERMINAL HYDROLASE"/>
    <property type="match status" value="1"/>
</dbReference>
<evidence type="ECO:0000256" key="1">
    <source>
        <dbReference type="ARBA" id="ARBA00000707"/>
    </source>
</evidence>
<dbReference type="PROSITE" id="PS00972">
    <property type="entry name" value="USP_1"/>
    <property type="match status" value="1"/>
</dbReference>
<dbReference type="SUPFAM" id="SSF54001">
    <property type="entry name" value="Cysteine proteinases"/>
    <property type="match status" value="1"/>
</dbReference>
<keyword evidence="7" id="KW-0788">Thiol protease</keyword>
<feature type="region of interest" description="Disordered" evidence="11">
    <location>
        <begin position="294"/>
        <end position="357"/>
    </location>
</feature>
<evidence type="ECO:0000256" key="5">
    <source>
        <dbReference type="ARBA" id="ARBA00022786"/>
    </source>
</evidence>
<evidence type="ECO:0000256" key="2">
    <source>
        <dbReference type="ARBA" id="ARBA00009085"/>
    </source>
</evidence>
<gene>
    <name evidence="13" type="ORF">WR25_26698</name>
</gene>
<evidence type="ECO:0000256" key="11">
    <source>
        <dbReference type="SAM" id="MobiDB-lite"/>
    </source>
</evidence>
<evidence type="ECO:0000256" key="9">
    <source>
        <dbReference type="ARBA" id="ARBA00029910"/>
    </source>
</evidence>
<keyword evidence="14" id="KW-1185">Reference proteome</keyword>
<dbReference type="GO" id="GO:0005634">
    <property type="term" value="C:nucleus"/>
    <property type="evidence" value="ECO:0007669"/>
    <property type="project" value="TreeGrafter"/>
</dbReference>
<evidence type="ECO:0000256" key="10">
    <source>
        <dbReference type="ARBA" id="ARBA00032453"/>
    </source>
</evidence>
<dbReference type="SUPFAM" id="SSF54236">
    <property type="entry name" value="Ubiquitin-like"/>
    <property type="match status" value="1"/>
</dbReference>
<evidence type="ECO:0000256" key="7">
    <source>
        <dbReference type="ARBA" id="ARBA00022807"/>
    </source>
</evidence>
<comment type="similarity">
    <text evidence="2">Belongs to the peptidase C19 family.</text>
</comment>
<proteinExistence type="inferred from homology"/>
<accession>A0A2A2L8J4</accession>
<dbReference type="OrthoDB" id="289038at2759"/>
<keyword evidence="4" id="KW-0645">Protease</keyword>
<evidence type="ECO:0000256" key="3">
    <source>
        <dbReference type="ARBA" id="ARBA00012759"/>
    </source>
</evidence>
<feature type="compositionally biased region" description="Low complexity" evidence="11">
    <location>
        <begin position="322"/>
        <end position="336"/>
    </location>
</feature>
<dbReference type="Gene3D" id="3.90.70.10">
    <property type="entry name" value="Cysteine proteinases"/>
    <property type="match status" value="1"/>
</dbReference>
<name>A0A2A2L8J4_9BILA</name>
<dbReference type="Pfam" id="PF00443">
    <property type="entry name" value="UCH"/>
    <property type="match status" value="1"/>
</dbReference>
<keyword evidence="6" id="KW-0378">Hydrolase</keyword>
<feature type="domain" description="USP" evidence="12">
    <location>
        <begin position="39"/>
        <end position="449"/>
    </location>
</feature>
<dbReference type="GO" id="GO:0006508">
    <property type="term" value="P:proteolysis"/>
    <property type="evidence" value="ECO:0007669"/>
    <property type="project" value="UniProtKB-KW"/>
</dbReference>
<dbReference type="InterPro" id="IPR028889">
    <property type="entry name" value="USP"/>
</dbReference>
<dbReference type="InterPro" id="IPR029071">
    <property type="entry name" value="Ubiquitin-like_domsf"/>
</dbReference>
<dbReference type="STRING" id="2018661.A0A2A2L8J4"/>
<evidence type="ECO:0000313" key="14">
    <source>
        <dbReference type="Proteomes" id="UP000218231"/>
    </source>
</evidence>
<keyword evidence="5" id="KW-0833">Ubl conjugation pathway</keyword>
<sequence length="1270" mass="143877">MSGIPTVPNRNEVAASNNQLAITLPLSVQPVDENNHPYVGLVNQAMTCYLNSLIQSLYMTPEFRNAVFRWEYKASSDKKSSTSIPHQLQKLFVLLQTTDRENLETKDLTTSFGWTSAEAYDQHDVQELCRLMFDALEMRWKGTQNEKLIQSLYRYIVALSTELCELTVCRGTMQDFVKCLKCGKENMRQDFFLDLPLAIKPFGATSAFSSIEEALSAFVTPELLTGSNKYFCEQCNSKQDAHKGLRVTAFPYLLTIQLKRFDFDYNTMQRIKLNDRMAFPDVLNLNPFVVKDEKAGRKSTDEATNSESGETQDEELQENDENQPPAASSTSHSASADGHRGIEGFGELGTQNSSSVAVGEPLDKELIKKYQKEGEYVYELYSIMMHQGNAAGGHYFAYIKNMEQDHWYCFNDTRVEVAKKEDIEKSFGGSAGGWSYGNQNAYMLMYRKIDPSKNVTFTKTKSLPRHMLQLLEQWKSQEEEEERQRQYIQSLTMVTVRLNIPCDSQELLDGSFQEEIPKTKTLDDVFNMATKFFEERAKKNHGIHLKKNCARFILCNTSRGVKPLCAYVSKADRNKPLEQLLEASNSTRLELLLDYRLSPTFHDIISFSGKMIRVSVVDIANRSIRPYFYVHVPENFKIIQVKQRIGFCLNDSDRVSVGCRLVVEKNDSPSMGVHDDFVLLDKNVPFFEIIEKEVMSTNPMVYYDGGYQPGSDFERIATEDRQKRLTESTMFSILDRRKFAMMLRVRFPSQEEVSRAASVCDVYASTDVADMNDVTMESVDGEETSSVQADSATDPGEDDAQASMGPGYEMSGRCSDADPGETSDIEMRSSTSSGSGICNSTPQVSPAVSDVDDNAEMDPKFCENLSAKMENFVDYERPLNLDLAGSNYGTGMGMPFASSPFTGPSAATASTTSATPTTKSMANSDTATIVPIGDVEKRIVIKSSDKNLHVLDVDKRMTVAEFKQWASEQLRVSSDHFVLFKHYVDNEDDKGFEQGSTNESLDKALTSNAILSVKMRPPLKENEKLVHVHLFDTNDPVRDNWKQLFDVAISQHMTFNVLTNKCIRLYNEFFGVKLHPVQVRLREAPDTKLKRYVLRLNDQVGSREMWTSDIYMQILSEPVPVQKRNSGDPIMLRRFRPSTLEVSPIHEVFIDDQSNDQATDLARAIAAVINIPSERIFFVDVTAWERWPYTKNRLDMLNGKIRFMARLPQPKIVEKYGNAVIYYKDCNEVPKELSEEEKKEIAIKDAGGAAIINRRKERPLRIQMSSVSEA</sequence>
<dbReference type="AlphaFoldDB" id="A0A2A2L8J4"/>
<protein>
    <recommendedName>
        <fullName evidence="8">Ubiquitin carboxyl-terminal hydrolase 47</fullName>
        <ecNumber evidence="3">3.4.19.12</ecNumber>
    </recommendedName>
    <alternativeName>
        <fullName evidence="9">Ubiquitin thioesterase 47</fullName>
    </alternativeName>
    <alternativeName>
        <fullName evidence="10">Ubiquitin-specific-processing protease 47</fullName>
    </alternativeName>
</protein>
<dbReference type="EC" id="3.4.19.12" evidence="3"/>
<dbReference type="PROSITE" id="PS50235">
    <property type="entry name" value="USP_3"/>
    <property type="match status" value="1"/>
</dbReference>
<dbReference type="Pfam" id="PF19718">
    <property type="entry name" value="USP47_C"/>
    <property type="match status" value="1"/>
</dbReference>
<feature type="region of interest" description="Disordered" evidence="11">
    <location>
        <begin position="777"/>
        <end position="852"/>
    </location>
</feature>
<dbReference type="InterPro" id="IPR045578">
    <property type="entry name" value="USP47_C"/>
</dbReference>
<dbReference type="GO" id="GO:0004843">
    <property type="term" value="F:cysteine-type deubiquitinase activity"/>
    <property type="evidence" value="ECO:0007669"/>
    <property type="project" value="UniProtKB-EC"/>
</dbReference>
<feature type="compositionally biased region" description="Polar residues" evidence="11">
    <location>
        <begin position="837"/>
        <end position="846"/>
    </location>
</feature>
<feature type="compositionally biased region" description="Acidic residues" evidence="11">
    <location>
        <begin position="310"/>
        <end position="321"/>
    </location>
</feature>
<dbReference type="PROSITE" id="PS00973">
    <property type="entry name" value="USP_2"/>
    <property type="match status" value="1"/>
</dbReference>
<organism evidence="13 14">
    <name type="scientific">Diploscapter pachys</name>
    <dbReference type="NCBI Taxonomy" id="2018661"/>
    <lineage>
        <taxon>Eukaryota</taxon>
        <taxon>Metazoa</taxon>
        <taxon>Ecdysozoa</taxon>
        <taxon>Nematoda</taxon>
        <taxon>Chromadorea</taxon>
        <taxon>Rhabditida</taxon>
        <taxon>Rhabditina</taxon>
        <taxon>Rhabditomorpha</taxon>
        <taxon>Rhabditoidea</taxon>
        <taxon>Rhabditidae</taxon>
        <taxon>Diploscapter</taxon>
    </lineage>
</organism>
<evidence type="ECO:0000256" key="6">
    <source>
        <dbReference type="ARBA" id="ARBA00022801"/>
    </source>
</evidence>